<dbReference type="AlphaFoldDB" id="A0A926F660"/>
<accession>A0A926F660</accession>
<reference evidence="1" key="1">
    <citation type="submission" date="2020-08" db="EMBL/GenBank/DDBJ databases">
        <title>Genome public.</title>
        <authorList>
            <person name="Liu C."/>
            <person name="Sun Q."/>
        </authorList>
    </citation>
    <scope>NUCLEOTIDE SEQUENCE</scope>
    <source>
        <strain evidence="1">NSJ-50</strain>
    </source>
</reference>
<organism evidence="1 2">
    <name type="scientific">Qingrenia yutianensis</name>
    <dbReference type="NCBI Taxonomy" id="2763676"/>
    <lineage>
        <taxon>Bacteria</taxon>
        <taxon>Bacillati</taxon>
        <taxon>Bacillota</taxon>
        <taxon>Clostridia</taxon>
        <taxon>Eubacteriales</taxon>
        <taxon>Oscillospiraceae</taxon>
        <taxon>Qingrenia</taxon>
    </lineage>
</organism>
<dbReference type="Gene3D" id="3.30.460.40">
    <property type="match status" value="1"/>
</dbReference>
<dbReference type="Proteomes" id="UP000647416">
    <property type="component" value="Unassembled WGS sequence"/>
</dbReference>
<evidence type="ECO:0000313" key="2">
    <source>
        <dbReference type="Proteomes" id="UP000647416"/>
    </source>
</evidence>
<dbReference type="Pfam" id="PF14907">
    <property type="entry name" value="NTP_transf_5"/>
    <property type="match status" value="1"/>
</dbReference>
<evidence type="ECO:0000313" key="1">
    <source>
        <dbReference type="EMBL" id="MBC8596493.1"/>
    </source>
</evidence>
<proteinExistence type="predicted"/>
<keyword evidence="2" id="KW-1185">Reference proteome</keyword>
<gene>
    <name evidence="1" type="ORF">H8706_06380</name>
</gene>
<protein>
    <submittedName>
        <fullName evidence="1">Nucleotidyltransferase family protein</fullName>
    </submittedName>
</protein>
<comment type="caution">
    <text evidence="1">The sequence shown here is derived from an EMBL/GenBank/DDBJ whole genome shotgun (WGS) entry which is preliminary data.</text>
</comment>
<dbReference type="EMBL" id="JACRTE010000006">
    <property type="protein sequence ID" value="MBC8596493.1"/>
    <property type="molecule type" value="Genomic_DNA"/>
</dbReference>
<name>A0A926F660_9FIRM</name>
<sequence length="389" mass="46220">MEKIYDYTIKLLRYVLKGDVPDLPNDVDFEKLYEFGRSHGVENMLYVGLKDLKIDVPKDVFQKFYYSYLMSIKIDTLQTMELEKIGKAFEDAGIDYIPLKGSVVKYFYPMPNYRKSGDIDVLVRRNKLESARAVVENMGYKFNYIYENHGVHYEFTKSTFFHFELHRKLVGDDDRSQALLSKAWNYAKLKDGTNYTYQFDISFLYVHLIAHLAKHLCSGGAGLRLFCDIWIMQSKNMIDRNKVRIYLEEANLLEIEGYIINLLDKWFLDKKVNDKVLNKLELFVFRGGSFGTVSQKINMASFGQTDSERFENKYWRKKFLSYFFEPLTYMKQKYPILISHSWLLPIMWIYRLVTIPFTEMHLVNKRLKEYSMSKNSDMDDLSEIYRIVK</sequence>
<dbReference type="RefSeq" id="WP_262431962.1">
    <property type="nucleotide sequence ID" value="NZ_JACRTE010000006.1"/>
</dbReference>
<dbReference type="InterPro" id="IPR039498">
    <property type="entry name" value="NTP_transf_5"/>
</dbReference>